<dbReference type="Pfam" id="PF00440">
    <property type="entry name" value="TetR_N"/>
    <property type="match status" value="1"/>
</dbReference>
<evidence type="ECO:0000313" key="7">
    <source>
        <dbReference type="Proteomes" id="UP000539350"/>
    </source>
</evidence>
<evidence type="ECO:0000256" key="1">
    <source>
        <dbReference type="ARBA" id="ARBA00023015"/>
    </source>
</evidence>
<dbReference type="Gene3D" id="1.10.357.10">
    <property type="entry name" value="Tetracycline Repressor, domain 2"/>
    <property type="match status" value="1"/>
</dbReference>
<reference evidence="6 7" key="1">
    <citation type="submission" date="2020-07" db="EMBL/GenBank/DDBJ databases">
        <title>Halieaceae bacterium, F7430, whole genome shotgun sequencing project.</title>
        <authorList>
            <person name="Jiang S."/>
            <person name="Liu Z.W."/>
            <person name="Du Z.J."/>
        </authorList>
    </citation>
    <scope>NUCLEOTIDE SEQUENCE [LARGE SCALE GENOMIC DNA]</scope>
    <source>
        <strain evidence="6 7">F7430</strain>
    </source>
</reference>
<gene>
    <name evidence="6" type="ORF">H2508_01225</name>
</gene>
<accession>A0A7W2TTT4</accession>
<dbReference type="PROSITE" id="PS50977">
    <property type="entry name" value="HTH_TETR_2"/>
    <property type="match status" value="1"/>
</dbReference>
<dbReference type="PANTHER" id="PTHR30055:SF234">
    <property type="entry name" value="HTH-TYPE TRANSCRIPTIONAL REGULATOR BETI"/>
    <property type="match status" value="1"/>
</dbReference>
<evidence type="ECO:0000313" key="6">
    <source>
        <dbReference type="EMBL" id="MBA6411733.1"/>
    </source>
</evidence>
<dbReference type="SUPFAM" id="SSF46689">
    <property type="entry name" value="Homeodomain-like"/>
    <property type="match status" value="1"/>
</dbReference>
<dbReference type="SUPFAM" id="SSF48498">
    <property type="entry name" value="Tetracyclin repressor-like, C-terminal domain"/>
    <property type="match status" value="1"/>
</dbReference>
<keyword evidence="7" id="KW-1185">Reference proteome</keyword>
<dbReference type="GO" id="GO:0000976">
    <property type="term" value="F:transcription cis-regulatory region binding"/>
    <property type="evidence" value="ECO:0007669"/>
    <property type="project" value="TreeGrafter"/>
</dbReference>
<protein>
    <submittedName>
        <fullName evidence="6">TetR/AcrR family transcriptional regulator</fullName>
    </submittedName>
</protein>
<keyword evidence="2 4" id="KW-0238">DNA-binding</keyword>
<name>A0A7W2TTT4_9GAMM</name>
<keyword evidence="3" id="KW-0804">Transcription</keyword>
<dbReference type="Proteomes" id="UP000539350">
    <property type="component" value="Unassembled WGS sequence"/>
</dbReference>
<dbReference type="InterPro" id="IPR036271">
    <property type="entry name" value="Tet_transcr_reg_TetR-rel_C_sf"/>
</dbReference>
<dbReference type="RefSeq" id="WP_182168596.1">
    <property type="nucleotide sequence ID" value="NZ_JACFXU010000012.1"/>
</dbReference>
<proteinExistence type="predicted"/>
<organism evidence="6 7">
    <name type="scientific">Sediminihaliea albiluteola</name>
    <dbReference type="NCBI Taxonomy" id="2758564"/>
    <lineage>
        <taxon>Bacteria</taxon>
        <taxon>Pseudomonadati</taxon>
        <taxon>Pseudomonadota</taxon>
        <taxon>Gammaproteobacteria</taxon>
        <taxon>Cellvibrionales</taxon>
        <taxon>Halieaceae</taxon>
        <taxon>Sediminihaliea</taxon>
    </lineage>
</organism>
<dbReference type="PANTHER" id="PTHR30055">
    <property type="entry name" value="HTH-TYPE TRANSCRIPTIONAL REGULATOR RUTR"/>
    <property type="match status" value="1"/>
</dbReference>
<dbReference type="GO" id="GO:0003700">
    <property type="term" value="F:DNA-binding transcription factor activity"/>
    <property type="evidence" value="ECO:0007669"/>
    <property type="project" value="TreeGrafter"/>
</dbReference>
<comment type="caution">
    <text evidence="6">The sequence shown here is derived from an EMBL/GenBank/DDBJ whole genome shotgun (WGS) entry which is preliminary data.</text>
</comment>
<dbReference type="InterPro" id="IPR050109">
    <property type="entry name" value="HTH-type_TetR-like_transc_reg"/>
</dbReference>
<evidence type="ECO:0000256" key="3">
    <source>
        <dbReference type="ARBA" id="ARBA00023163"/>
    </source>
</evidence>
<evidence type="ECO:0000256" key="4">
    <source>
        <dbReference type="PROSITE-ProRule" id="PRU00335"/>
    </source>
</evidence>
<evidence type="ECO:0000256" key="2">
    <source>
        <dbReference type="ARBA" id="ARBA00023125"/>
    </source>
</evidence>
<dbReference type="PRINTS" id="PR00455">
    <property type="entry name" value="HTHTETR"/>
</dbReference>
<feature type="DNA-binding region" description="H-T-H motif" evidence="4">
    <location>
        <begin position="37"/>
        <end position="56"/>
    </location>
</feature>
<dbReference type="InterPro" id="IPR001647">
    <property type="entry name" value="HTH_TetR"/>
</dbReference>
<evidence type="ECO:0000259" key="5">
    <source>
        <dbReference type="PROSITE" id="PS50977"/>
    </source>
</evidence>
<sequence>MKRPTGSENVGRAATTAERILNVAAEHFGELGYQAATMTRIAANAGLSRAALYKHYPNKESLLLALHERLVTESVKRSRELLAADEPAPDVIRHWLENYLVSEGMRREIHVATLPDTQLPLLIEKEATEKALKKVRNALVAVIKRGIREGYFDSSVNPGQTAHILQALTFSLLRNNMSPRPVLTLSDAAQIRALSSTIIKGMMAHN</sequence>
<dbReference type="AlphaFoldDB" id="A0A7W2TTT4"/>
<dbReference type="EMBL" id="JACFXU010000012">
    <property type="protein sequence ID" value="MBA6411733.1"/>
    <property type="molecule type" value="Genomic_DNA"/>
</dbReference>
<dbReference type="InterPro" id="IPR009057">
    <property type="entry name" value="Homeodomain-like_sf"/>
</dbReference>
<feature type="domain" description="HTH tetR-type" evidence="5">
    <location>
        <begin position="14"/>
        <end position="74"/>
    </location>
</feature>
<keyword evidence="1" id="KW-0805">Transcription regulation</keyword>